<dbReference type="InterPro" id="IPR004843">
    <property type="entry name" value="Calcineurin-like_PHP"/>
</dbReference>
<name>A0A553PD77_TIGCA</name>
<keyword evidence="4" id="KW-0964">Secreted</keyword>
<dbReference type="Proteomes" id="UP000318571">
    <property type="component" value="Chromosome 2"/>
</dbReference>
<evidence type="ECO:0000313" key="14">
    <source>
        <dbReference type="EMBL" id="TRY75626.1"/>
    </source>
</evidence>
<keyword evidence="6" id="KW-0732">Signal</keyword>
<comment type="similarity">
    <text evidence="3">Belongs to the acid sphingomyelinase family.</text>
</comment>
<dbReference type="STRING" id="6832.A0A553PD77"/>
<dbReference type="OMA" id="YGHRHAD"/>
<dbReference type="GO" id="GO:0008081">
    <property type="term" value="F:phosphoric diester hydrolase activity"/>
    <property type="evidence" value="ECO:0007669"/>
    <property type="project" value="TreeGrafter"/>
</dbReference>
<keyword evidence="8" id="KW-0862">Zinc</keyword>
<evidence type="ECO:0000256" key="2">
    <source>
        <dbReference type="ARBA" id="ARBA00004613"/>
    </source>
</evidence>
<evidence type="ECO:0000259" key="13">
    <source>
        <dbReference type="Pfam" id="PF19272"/>
    </source>
</evidence>
<dbReference type="PANTHER" id="PTHR10340:SF57">
    <property type="entry name" value="METALLOPHOS DOMAIN-CONTAINING PROTEIN"/>
    <property type="match status" value="1"/>
</dbReference>
<keyword evidence="9" id="KW-0325">Glycoprotein</keyword>
<dbReference type="EMBL" id="VCGU01000005">
    <property type="protein sequence ID" value="TRY75626.1"/>
    <property type="molecule type" value="Genomic_DNA"/>
</dbReference>
<organism evidence="14 15">
    <name type="scientific">Tigriopus californicus</name>
    <name type="common">Marine copepod</name>
    <dbReference type="NCBI Taxonomy" id="6832"/>
    <lineage>
        <taxon>Eukaryota</taxon>
        <taxon>Metazoa</taxon>
        <taxon>Ecdysozoa</taxon>
        <taxon>Arthropoda</taxon>
        <taxon>Crustacea</taxon>
        <taxon>Multicrustacea</taxon>
        <taxon>Hexanauplia</taxon>
        <taxon>Copepoda</taxon>
        <taxon>Harpacticoida</taxon>
        <taxon>Harpacticidae</taxon>
        <taxon>Tigriopus</taxon>
    </lineage>
</organism>
<reference evidence="14 15" key="1">
    <citation type="journal article" date="2018" name="Nat. Ecol. Evol.">
        <title>Genomic signatures of mitonuclear coevolution across populations of Tigriopus californicus.</title>
        <authorList>
            <person name="Barreto F.S."/>
            <person name="Watson E.T."/>
            <person name="Lima T.G."/>
            <person name="Willett C.S."/>
            <person name="Edmands S."/>
            <person name="Li W."/>
            <person name="Burton R.S."/>
        </authorList>
    </citation>
    <scope>NUCLEOTIDE SEQUENCE [LARGE SCALE GENOMIC DNA]</scope>
    <source>
        <strain evidence="14 15">San Diego</strain>
    </source>
</reference>
<evidence type="ECO:0000313" key="15">
    <source>
        <dbReference type="Proteomes" id="UP000318571"/>
    </source>
</evidence>
<keyword evidence="15" id="KW-1185">Reference proteome</keyword>
<evidence type="ECO:0000256" key="11">
    <source>
        <dbReference type="SAM" id="Phobius"/>
    </source>
</evidence>
<evidence type="ECO:0000256" key="7">
    <source>
        <dbReference type="ARBA" id="ARBA00022801"/>
    </source>
</evidence>
<keyword evidence="11" id="KW-0812">Transmembrane</keyword>
<accession>A0A553PD77</accession>
<evidence type="ECO:0000256" key="1">
    <source>
        <dbReference type="ARBA" id="ARBA00001947"/>
    </source>
</evidence>
<dbReference type="InterPro" id="IPR041805">
    <property type="entry name" value="ASMase/PPN1_MPP"/>
</dbReference>
<dbReference type="GO" id="GO:0046872">
    <property type="term" value="F:metal ion binding"/>
    <property type="evidence" value="ECO:0007669"/>
    <property type="project" value="UniProtKB-KW"/>
</dbReference>
<feature type="transmembrane region" description="Helical" evidence="11">
    <location>
        <begin position="528"/>
        <end position="552"/>
    </location>
</feature>
<comment type="subcellular location">
    <subcellularLocation>
        <location evidence="2">Secreted</location>
    </subcellularLocation>
</comment>
<evidence type="ECO:0000256" key="9">
    <source>
        <dbReference type="ARBA" id="ARBA00023180"/>
    </source>
</evidence>
<dbReference type="InterPro" id="IPR045473">
    <property type="entry name" value="ASM_C"/>
</dbReference>
<comment type="cofactor">
    <cofactor evidence="1">
        <name>Zn(2+)</name>
        <dbReference type="ChEBI" id="CHEBI:29105"/>
    </cofactor>
</comment>
<keyword evidence="11" id="KW-0472">Membrane</keyword>
<sequence>MILSSEVASRIFSVIWVISANLAHHSISGLRILQMSDLHIDTAYSQNGSIAQRCHAGTVEPVGSTTSVAGVPPTQASARLGPMGDYACDPPYALFRSALRAILQLEPKPDVIIWTGDSNPHWVDGPNFDYIYPNLRNISQELLEAFPNTTIVPALGNHDTYKPDDYPDFKRNNTYGFYSNYIEQGSWGDFIPSSSRETFKLCGYYTRPLIVSSLANASLLAIVLNTNIYYYNRLPLDEEDPCGQLGWLENQLTGLGKEQKVIILGHVPPGFFELDLHHDHPMFSVRNGQNLTRRFQEIVSRPVLAEKIVAHFFGHTHTDSFRLIFPLAKGAKISDKTSPHGLIFICPSITPSLYLDNHSHGVNPSFRFYSYNQSTAVIDNYLHYYLPLDQVPLSSDVAFTPWKLAYNAQEAFGTSSLSTDQMFIAYNTMKSYPESDIFRDYVNHNTVLHSSSANKTCVDQCHVNMVCTITNLLAEDLKICLGMNATKNNKQETSEESTTITSESPKTSSDITIGSKEDHFTGEESNHFLRGILVGFSIICIIGIAIAGLIMYRHLRRNRYRSEEFLLTDGVFKCNGYSEIEEWS</sequence>
<proteinExistence type="inferred from homology"/>
<dbReference type="AlphaFoldDB" id="A0A553PD77"/>
<feature type="domain" description="Sphingomyelin phosphodiesterase C-terminal" evidence="13">
    <location>
        <begin position="343"/>
        <end position="483"/>
    </location>
</feature>
<dbReference type="Gene3D" id="3.60.21.10">
    <property type="match status" value="1"/>
</dbReference>
<feature type="region of interest" description="Disordered" evidence="10">
    <location>
        <begin position="490"/>
        <end position="513"/>
    </location>
</feature>
<evidence type="ECO:0000256" key="3">
    <source>
        <dbReference type="ARBA" id="ARBA00008234"/>
    </source>
</evidence>
<dbReference type="InterPro" id="IPR029052">
    <property type="entry name" value="Metallo-depent_PP-like"/>
</dbReference>
<gene>
    <name evidence="14" type="ORF">TCAL_14599</name>
</gene>
<evidence type="ECO:0000256" key="10">
    <source>
        <dbReference type="SAM" id="MobiDB-lite"/>
    </source>
</evidence>
<feature type="domain" description="Calcineurin-like phosphoesterase" evidence="12">
    <location>
        <begin position="30"/>
        <end position="318"/>
    </location>
</feature>
<keyword evidence="11" id="KW-1133">Transmembrane helix</keyword>
<dbReference type="Pfam" id="PF19272">
    <property type="entry name" value="ASMase_C"/>
    <property type="match status" value="1"/>
</dbReference>
<keyword evidence="7" id="KW-0378">Hydrolase</keyword>
<dbReference type="GO" id="GO:0005615">
    <property type="term" value="C:extracellular space"/>
    <property type="evidence" value="ECO:0007669"/>
    <property type="project" value="TreeGrafter"/>
</dbReference>
<evidence type="ECO:0000256" key="4">
    <source>
        <dbReference type="ARBA" id="ARBA00022525"/>
    </source>
</evidence>
<dbReference type="PANTHER" id="PTHR10340">
    <property type="entry name" value="SPHINGOMYELIN PHOSPHODIESTERASE"/>
    <property type="match status" value="1"/>
</dbReference>
<dbReference type="OrthoDB" id="6337601at2759"/>
<dbReference type="Pfam" id="PF00149">
    <property type="entry name" value="Metallophos"/>
    <property type="match status" value="1"/>
</dbReference>
<evidence type="ECO:0000256" key="5">
    <source>
        <dbReference type="ARBA" id="ARBA00022723"/>
    </source>
</evidence>
<comment type="caution">
    <text evidence="14">The sequence shown here is derived from an EMBL/GenBank/DDBJ whole genome shotgun (WGS) entry which is preliminary data.</text>
</comment>
<dbReference type="SUPFAM" id="SSF56300">
    <property type="entry name" value="Metallo-dependent phosphatases"/>
    <property type="match status" value="1"/>
</dbReference>
<evidence type="ECO:0000256" key="6">
    <source>
        <dbReference type="ARBA" id="ARBA00022729"/>
    </source>
</evidence>
<dbReference type="CDD" id="cd00842">
    <property type="entry name" value="MPP_ASMase"/>
    <property type="match status" value="1"/>
</dbReference>
<evidence type="ECO:0000256" key="8">
    <source>
        <dbReference type="ARBA" id="ARBA00022833"/>
    </source>
</evidence>
<keyword evidence="5" id="KW-0479">Metal-binding</keyword>
<feature type="compositionally biased region" description="Low complexity" evidence="10">
    <location>
        <begin position="496"/>
        <end position="509"/>
    </location>
</feature>
<evidence type="ECO:0000259" key="12">
    <source>
        <dbReference type="Pfam" id="PF00149"/>
    </source>
</evidence>
<protein>
    <submittedName>
        <fullName evidence="14">Uncharacterized protein</fullName>
    </submittedName>
</protein>